<keyword evidence="1" id="KW-1133">Transmembrane helix</keyword>
<evidence type="ECO:0000313" key="2">
    <source>
        <dbReference type="EMBL" id="CAI0391454.1"/>
    </source>
</evidence>
<feature type="transmembrane region" description="Helical" evidence="1">
    <location>
        <begin position="37"/>
        <end position="58"/>
    </location>
</feature>
<keyword evidence="1" id="KW-0812">Transmembrane</keyword>
<organism evidence="2 3">
    <name type="scientific">Linum tenue</name>
    <dbReference type="NCBI Taxonomy" id="586396"/>
    <lineage>
        <taxon>Eukaryota</taxon>
        <taxon>Viridiplantae</taxon>
        <taxon>Streptophyta</taxon>
        <taxon>Embryophyta</taxon>
        <taxon>Tracheophyta</taxon>
        <taxon>Spermatophyta</taxon>
        <taxon>Magnoliopsida</taxon>
        <taxon>eudicotyledons</taxon>
        <taxon>Gunneridae</taxon>
        <taxon>Pentapetalae</taxon>
        <taxon>rosids</taxon>
        <taxon>fabids</taxon>
        <taxon>Malpighiales</taxon>
        <taxon>Linaceae</taxon>
        <taxon>Linum</taxon>
    </lineage>
</organism>
<evidence type="ECO:0000256" key="1">
    <source>
        <dbReference type="SAM" id="Phobius"/>
    </source>
</evidence>
<accession>A0AAV0I1M5</accession>
<dbReference type="Proteomes" id="UP001154282">
    <property type="component" value="Unassembled WGS sequence"/>
</dbReference>
<dbReference type="AlphaFoldDB" id="A0AAV0I1M5"/>
<gene>
    <name evidence="2" type="ORF">LITE_LOCUS7166</name>
</gene>
<proteinExistence type="predicted"/>
<protein>
    <submittedName>
        <fullName evidence="2">Uncharacterized protein</fullName>
    </submittedName>
</protein>
<comment type="caution">
    <text evidence="2">The sequence shown here is derived from an EMBL/GenBank/DDBJ whole genome shotgun (WGS) entry which is preliminary data.</text>
</comment>
<keyword evidence="3" id="KW-1185">Reference proteome</keyword>
<keyword evidence="1" id="KW-0472">Membrane</keyword>
<name>A0AAV0I1M5_9ROSI</name>
<sequence>MHVLGVHFLELVSFMLILNWVRMLPLDYLSLNRKMPLIMCCCLTSMPHQIVGWMFLFLEKR</sequence>
<feature type="transmembrane region" description="Helical" evidence="1">
    <location>
        <begin position="6"/>
        <end position="25"/>
    </location>
</feature>
<dbReference type="EMBL" id="CAMGYJ010000003">
    <property type="protein sequence ID" value="CAI0391454.1"/>
    <property type="molecule type" value="Genomic_DNA"/>
</dbReference>
<reference evidence="2" key="1">
    <citation type="submission" date="2022-08" db="EMBL/GenBank/DDBJ databases">
        <authorList>
            <person name="Gutierrez-Valencia J."/>
        </authorList>
    </citation>
    <scope>NUCLEOTIDE SEQUENCE</scope>
</reference>
<evidence type="ECO:0000313" key="3">
    <source>
        <dbReference type="Proteomes" id="UP001154282"/>
    </source>
</evidence>